<organism evidence="1 2">
    <name type="scientific">Haloferax sulfurifontis</name>
    <dbReference type="NCBI Taxonomy" id="255616"/>
    <lineage>
        <taxon>Archaea</taxon>
        <taxon>Methanobacteriati</taxon>
        <taxon>Methanobacteriota</taxon>
        <taxon>Stenosarchaea group</taxon>
        <taxon>Halobacteria</taxon>
        <taxon>Halobacteriales</taxon>
        <taxon>Haloferacaceae</taxon>
        <taxon>Haloferax</taxon>
    </lineage>
</organism>
<dbReference type="RefSeq" id="WP_268237552.1">
    <property type="nucleotide sequence ID" value="NZ_BMCI01000010.1"/>
</dbReference>
<dbReference type="EMBL" id="BMCI01000010">
    <property type="protein sequence ID" value="GGC72178.1"/>
    <property type="molecule type" value="Genomic_DNA"/>
</dbReference>
<gene>
    <name evidence="1" type="ORF">GCM10007209_37630</name>
</gene>
<comment type="caution">
    <text evidence="1">The sequence shown here is derived from an EMBL/GenBank/DDBJ whole genome shotgun (WGS) entry which is preliminary data.</text>
</comment>
<dbReference type="Proteomes" id="UP000646833">
    <property type="component" value="Unassembled WGS sequence"/>
</dbReference>
<name>A0A830E304_9EURY</name>
<reference evidence="1" key="1">
    <citation type="journal article" date="2014" name="Int. J. Syst. Evol. Microbiol.">
        <title>Complete genome sequence of Corynebacterium casei LMG S-19264T (=DSM 44701T), isolated from a smear-ripened cheese.</title>
        <authorList>
            <consortium name="US DOE Joint Genome Institute (JGI-PGF)"/>
            <person name="Walter F."/>
            <person name="Albersmeier A."/>
            <person name="Kalinowski J."/>
            <person name="Ruckert C."/>
        </authorList>
    </citation>
    <scope>NUCLEOTIDE SEQUENCE</scope>
    <source>
        <strain evidence="1">CCM 7217</strain>
    </source>
</reference>
<reference evidence="1" key="2">
    <citation type="submission" date="2020-09" db="EMBL/GenBank/DDBJ databases">
        <authorList>
            <person name="Sun Q."/>
            <person name="Sedlacek I."/>
        </authorList>
    </citation>
    <scope>NUCLEOTIDE SEQUENCE</scope>
    <source>
        <strain evidence="1">CCM 7217</strain>
    </source>
</reference>
<evidence type="ECO:0008006" key="3">
    <source>
        <dbReference type="Google" id="ProtNLM"/>
    </source>
</evidence>
<evidence type="ECO:0000313" key="2">
    <source>
        <dbReference type="Proteomes" id="UP000646833"/>
    </source>
</evidence>
<accession>A0A830E304</accession>
<sequence>MTFWCDICEMDHATTVDEDGYTLGLCPMRGTVLVDAPEVPA</sequence>
<evidence type="ECO:0000313" key="1">
    <source>
        <dbReference type="EMBL" id="GGC72178.1"/>
    </source>
</evidence>
<proteinExistence type="predicted"/>
<dbReference type="AlphaFoldDB" id="A0A830E304"/>
<protein>
    <recommendedName>
        <fullName evidence="3">Small CPxCG-related zinc finger protein</fullName>
    </recommendedName>
</protein>